<reference evidence="2" key="1">
    <citation type="submission" date="2021-02" db="EMBL/GenBank/DDBJ databases">
        <authorList>
            <person name="Nowell W R."/>
        </authorList>
    </citation>
    <scope>NUCLEOTIDE SEQUENCE</scope>
</reference>
<name>A0A820BZN7_9BILA</name>
<accession>A0A820BZN7</accession>
<dbReference type="EMBL" id="CAJNOT010008281">
    <property type="protein sequence ID" value="CAF1516692.1"/>
    <property type="molecule type" value="Genomic_DNA"/>
</dbReference>
<dbReference type="AlphaFoldDB" id="A0A820BZN7"/>
<dbReference type="EMBL" id="CAJOBE010016358">
    <property type="protein sequence ID" value="CAF4199552.1"/>
    <property type="molecule type" value="Genomic_DNA"/>
</dbReference>
<comment type="caution">
    <text evidence="2">The sequence shown here is derived from an EMBL/GenBank/DDBJ whole genome shotgun (WGS) entry which is preliminary data.</text>
</comment>
<evidence type="ECO:0000313" key="1">
    <source>
        <dbReference type="EMBL" id="CAF1516692.1"/>
    </source>
</evidence>
<protein>
    <submittedName>
        <fullName evidence="2">Uncharacterized protein</fullName>
    </submittedName>
</protein>
<gene>
    <name evidence="2" type="ORF">FNK824_LOCUS36187</name>
    <name evidence="1" type="ORF">ZHD862_LOCUS38182</name>
</gene>
<feature type="non-terminal residue" evidence="2">
    <location>
        <position position="41"/>
    </location>
</feature>
<sequence>MAGIPFGPVALKRIDKTIQDPVWKAAQSKKQIDNSSDCDPT</sequence>
<evidence type="ECO:0000313" key="3">
    <source>
        <dbReference type="Proteomes" id="UP000663874"/>
    </source>
</evidence>
<evidence type="ECO:0000313" key="2">
    <source>
        <dbReference type="EMBL" id="CAF4199552.1"/>
    </source>
</evidence>
<dbReference type="Proteomes" id="UP000663864">
    <property type="component" value="Unassembled WGS sequence"/>
</dbReference>
<proteinExistence type="predicted"/>
<dbReference type="Proteomes" id="UP000663874">
    <property type="component" value="Unassembled WGS sequence"/>
</dbReference>
<organism evidence="2 3">
    <name type="scientific">Rotaria sordida</name>
    <dbReference type="NCBI Taxonomy" id="392033"/>
    <lineage>
        <taxon>Eukaryota</taxon>
        <taxon>Metazoa</taxon>
        <taxon>Spiralia</taxon>
        <taxon>Gnathifera</taxon>
        <taxon>Rotifera</taxon>
        <taxon>Eurotatoria</taxon>
        <taxon>Bdelloidea</taxon>
        <taxon>Philodinida</taxon>
        <taxon>Philodinidae</taxon>
        <taxon>Rotaria</taxon>
    </lineage>
</organism>